<feature type="domain" description="Small acidic protein-like" evidence="2">
    <location>
        <begin position="391"/>
        <end position="456"/>
    </location>
</feature>
<evidence type="ECO:0000259" key="2">
    <source>
        <dbReference type="Pfam" id="PF15477"/>
    </source>
</evidence>
<dbReference type="Pfam" id="PF15477">
    <property type="entry name" value="SMAP"/>
    <property type="match status" value="1"/>
</dbReference>
<dbReference type="EMBL" id="OU503058">
    <property type="protein sequence ID" value="CAI9787516.1"/>
    <property type="molecule type" value="Genomic_DNA"/>
</dbReference>
<evidence type="ECO:0000256" key="1">
    <source>
        <dbReference type="SAM" id="MobiDB-lite"/>
    </source>
</evidence>
<protein>
    <recommendedName>
        <fullName evidence="2">Small acidic protein-like domain-containing protein</fullName>
    </recommendedName>
</protein>
<feature type="compositionally biased region" description="Basic and acidic residues" evidence="1">
    <location>
        <begin position="296"/>
        <end position="316"/>
    </location>
</feature>
<organism evidence="3 4">
    <name type="scientific">Fraxinus pennsylvanica</name>
    <dbReference type="NCBI Taxonomy" id="56036"/>
    <lineage>
        <taxon>Eukaryota</taxon>
        <taxon>Viridiplantae</taxon>
        <taxon>Streptophyta</taxon>
        <taxon>Embryophyta</taxon>
        <taxon>Tracheophyta</taxon>
        <taxon>Spermatophyta</taxon>
        <taxon>Magnoliopsida</taxon>
        <taxon>eudicotyledons</taxon>
        <taxon>Gunneridae</taxon>
        <taxon>Pentapetalae</taxon>
        <taxon>asterids</taxon>
        <taxon>lamiids</taxon>
        <taxon>Lamiales</taxon>
        <taxon>Oleaceae</taxon>
        <taxon>Oleeae</taxon>
        <taxon>Fraxinus</taxon>
    </lineage>
</organism>
<dbReference type="PANTHER" id="PTHR22426">
    <property type="entry name" value="ARGININE_SERINE-RICH COILED-COIL PROTEIN 2"/>
    <property type="match status" value="1"/>
</dbReference>
<evidence type="ECO:0000313" key="3">
    <source>
        <dbReference type="EMBL" id="CAI9787516.1"/>
    </source>
</evidence>
<dbReference type="AlphaFoldDB" id="A0AAD2AG51"/>
<feature type="compositionally biased region" description="Basic and acidic residues" evidence="1">
    <location>
        <begin position="106"/>
        <end position="225"/>
    </location>
</feature>
<feature type="compositionally biased region" description="Basic and acidic residues" evidence="1">
    <location>
        <begin position="54"/>
        <end position="79"/>
    </location>
</feature>
<dbReference type="InterPro" id="IPR028124">
    <property type="entry name" value="SMAP_dom"/>
</dbReference>
<dbReference type="PANTHER" id="PTHR22426:SF2">
    <property type="entry name" value="ARGININE_SERINE-RICH COILED-COIL PROTEIN 2"/>
    <property type="match status" value="1"/>
</dbReference>
<reference evidence="3" key="1">
    <citation type="submission" date="2023-05" db="EMBL/GenBank/DDBJ databases">
        <authorList>
            <person name="Huff M."/>
        </authorList>
    </citation>
    <scope>NUCLEOTIDE SEQUENCE</scope>
</reference>
<feature type="region of interest" description="Disordered" evidence="1">
    <location>
        <begin position="1"/>
        <end position="330"/>
    </location>
</feature>
<keyword evidence="4" id="KW-1185">Reference proteome</keyword>
<dbReference type="Proteomes" id="UP000834106">
    <property type="component" value="Chromosome 23"/>
</dbReference>
<proteinExistence type="predicted"/>
<evidence type="ECO:0000313" key="4">
    <source>
        <dbReference type="Proteomes" id="UP000834106"/>
    </source>
</evidence>
<feature type="compositionally biased region" description="Polar residues" evidence="1">
    <location>
        <begin position="317"/>
        <end position="326"/>
    </location>
</feature>
<gene>
    <name evidence="3" type="ORF">FPE_LOCUS34946</name>
</gene>
<name>A0AAD2AG51_9LAMI</name>
<accession>A0AAD2AG51</accession>
<feature type="compositionally biased region" description="Basic and acidic residues" evidence="1">
    <location>
        <begin position="1"/>
        <end position="18"/>
    </location>
</feature>
<sequence>MSSQRENVDGKAEFRKPSNDTASRKYRRRSPVTGSLSSYDGSPHSERSSSPIPSRKDIAEVSGDKRRKGDDRDLGRDSGRGQYSHSGGAYKDFDRYISKTSHHYNRHDEHNRRDKNLDDYDRDYSKLSSCHGREARDSRDYHSSSYSRHENRPRDYPRDMGKYSRYKSDSSGHRSRDKEEDSFDKDRDGNRHKENRDGRDGKIDHQRTSRDHRSDRSPAYEDLRGLRNNSSSRRDSSGLHLKEAAKRDIKELDGEKYNKEEKKIHEDQDRYKERHYREPAGISEDKKTLSGQVEESVAKKPKIDSLGLAKDDDEKQSSTSKQTQDTCEAVSAKQACVTDSDIDAAKNAAMKAAELVNRNLIGTGYMSADQKKKLLWGNKKNTTSEESVHRWDTATFGDRERQEKFIKLMGVKGEVKVEHKPDNPDTEKQQDQLQLDLEKQYTAGLRRRDGRTVGLGL</sequence>
<feature type="compositionally biased region" description="Basic and acidic residues" evidence="1">
    <location>
        <begin position="232"/>
        <end position="288"/>
    </location>
</feature>